<evidence type="ECO:0000313" key="2">
    <source>
        <dbReference type="EMBL" id="MCL6268999.1"/>
    </source>
</evidence>
<gene>
    <name evidence="2" type="ORF">M3P05_03460</name>
</gene>
<sequence>MKSLQKVLALVAFLVPMTALASLPYPEYDVMPRPQVPDYGWNANVMPGLPRYDHERLSPDCQVPPGMYRYVLIKGQDYYTDQEIRKVVLKIHVNEGGMAVATLEVQPDRSAVNLQRLLGDEPRREMYVINSYRTVADLRRCSGYGIQLDADRVRLFDKSLSGTMNGYYEPGRGSIRVNGELFRKKVSGILFGDSEMRIRLDSVRLKRTGDH</sequence>
<dbReference type="Proteomes" id="UP001203338">
    <property type="component" value="Unassembled WGS sequence"/>
</dbReference>
<comment type="caution">
    <text evidence="2">The sequence shown here is derived from an EMBL/GenBank/DDBJ whole genome shotgun (WGS) entry which is preliminary data.</text>
</comment>
<organism evidence="2 3">
    <name type="scientific">Parendozoicomonas callyspongiae</name>
    <dbReference type="NCBI Taxonomy" id="2942213"/>
    <lineage>
        <taxon>Bacteria</taxon>
        <taxon>Pseudomonadati</taxon>
        <taxon>Pseudomonadota</taxon>
        <taxon>Gammaproteobacteria</taxon>
        <taxon>Oceanospirillales</taxon>
        <taxon>Endozoicomonadaceae</taxon>
        <taxon>Parendozoicomonas</taxon>
    </lineage>
</organism>
<feature type="chain" id="PRO_5047489673" evidence="1">
    <location>
        <begin position="22"/>
        <end position="211"/>
    </location>
</feature>
<reference evidence="2 3" key="1">
    <citation type="submission" date="2022-05" db="EMBL/GenBank/DDBJ databases">
        <authorList>
            <person name="Park J.-S."/>
        </authorList>
    </citation>
    <scope>NUCLEOTIDE SEQUENCE [LARGE SCALE GENOMIC DNA]</scope>
    <source>
        <strain evidence="2 3">2012CJ34-2</strain>
    </source>
</reference>
<name>A0ABT0PC97_9GAMM</name>
<dbReference type="RefSeq" id="WP_249697828.1">
    <property type="nucleotide sequence ID" value="NZ_JAMFLX010000003.1"/>
</dbReference>
<keyword evidence="1" id="KW-0732">Signal</keyword>
<keyword evidence="3" id="KW-1185">Reference proteome</keyword>
<accession>A0ABT0PC97</accession>
<evidence type="ECO:0000256" key="1">
    <source>
        <dbReference type="SAM" id="SignalP"/>
    </source>
</evidence>
<evidence type="ECO:0000313" key="3">
    <source>
        <dbReference type="Proteomes" id="UP001203338"/>
    </source>
</evidence>
<proteinExistence type="predicted"/>
<feature type="signal peptide" evidence="1">
    <location>
        <begin position="1"/>
        <end position="21"/>
    </location>
</feature>
<protein>
    <submittedName>
        <fullName evidence="2">Uncharacterized protein</fullName>
    </submittedName>
</protein>
<dbReference type="EMBL" id="JAMFLX010000003">
    <property type="protein sequence ID" value="MCL6268999.1"/>
    <property type="molecule type" value="Genomic_DNA"/>
</dbReference>